<accession>A0AAJ7PZG2</accession>
<dbReference type="Proteomes" id="UP000694890">
    <property type="component" value="Unplaced"/>
</dbReference>
<keyword evidence="2" id="KW-0675">Receptor</keyword>
<gene>
    <name evidence="2" type="primary">LOC108890239</name>
</gene>
<name>A0AAJ7PZG2_LATCA</name>
<dbReference type="KEGG" id="lcf:108890239"/>
<sequence length="97" mass="9296">MLVALVEFCYKSRIESRRMKELIDAAMMSTSLGGMAGGAGGGGGGGMAVMGGLGGGGASGLGGENGRVVAHDFPKAGAQGLPCMSKAAGLGLSSTGM</sequence>
<dbReference type="GeneID" id="108890239"/>
<dbReference type="AlphaFoldDB" id="A0AAJ7PZG2"/>
<proteinExistence type="predicted"/>
<reference evidence="2" key="1">
    <citation type="submission" date="2025-08" db="UniProtKB">
        <authorList>
            <consortium name="RefSeq"/>
        </authorList>
    </citation>
    <scope>IDENTIFICATION</scope>
    <source>
        <tissue evidence="2">Brain</tissue>
    </source>
</reference>
<dbReference type="RefSeq" id="XP_018542608.2">
    <property type="nucleotide sequence ID" value="XM_018687092.2"/>
</dbReference>
<protein>
    <submittedName>
        <fullName evidence="2">Glutamate receptor 1</fullName>
    </submittedName>
</protein>
<evidence type="ECO:0000313" key="1">
    <source>
        <dbReference type="Proteomes" id="UP000694890"/>
    </source>
</evidence>
<evidence type="ECO:0000313" key="2">
    <source>
        <dbReference type="RefSeq" id="XP_018542608.2"/>
    </source>
</evidence>
<organism evidence="1 2">
    <name type="scientific">Lates calcarifer</name>
    <name type="common">Barramundi</name>
    <name type="synonym">Holocentrus calcarifer</name>
    <dbReference type="NCBI Taxonomy" id="8187"/>
    <lineage>
        <taxon>Eukaryota</taxon>
        <taxon>Metazoa</taxon>
        <taxon>Chordata</taxon>
        <taxon>Craniata</taxon>
        <taxon>Vertebrata</taxon>
        <taxon>Euteleostomi</taxon>
        <taxon>Actinopterygii</taxon>
        <taxon>Neopterygii</taxon>
        <taxon>Teleostei</taxon>
        <taxon>Neoteleostei</taxon>
        <taxon>Acanthomorphata</taxon>
        <taxon>Carangaria</taxon>
        <taxon>Carangaria incertae sedis</taxon>
        <taxon>Centropomidae</taxon>
        <taxon>Lates</taxon>
    </lineage>
</organism>